<evidence type="ECO:0000313" key="4">
    <source>
        <dbReference type="Proteomes" id="UP000272560"/>
    </source>
</evidence>
<dbReference type="OrthoDB" id="3746662at2"/>
<dbReference type="PANTHER" id="PTHR37312">
    <property type="entry name" value="MEMBRANE-BOUND ACYLTRANSFERASE YKRP-RELATED"/>
    <property type="match status" value="1"/>
</dbReference>
<keyword evidence="1" id="KW-1133">Transmembrane helix</keyword>
<gene>
    <name evidence="3" type="ORF">D6T63_06800</name>
</gene>
<feature type="transmembrane region" description="Helical" evidence="1">
    <location>
        <begin position="20"/>
        <end position="36"/>
    </location>
</feature>
<feature type="domain" description="Acyltransferase 3" evidence="2">
    <location>
        <begin position="17"/>
        <end position="319"/>
    </location>
</feature>
<feature type="transmembrane region" description="Helical" evidence="1">
    <location>
        <begin position="145"/>
        <end position="163"/>
    </location>
</feature>
<feature type="transmembrane region" description="Helical" evidence="1">
    <location>
        <begin position="297"/>
        <end position="320"/>
    </location>
</feature>
<feature type="transmembrane region" description="Helical" evidence="1">
    <location>
        <begin position="122"/>
        <end position="140"/>
    </location>
</feature>
<keyword evidence="3" id="KW-0808">Transferase</keyword>
<feature type="transmembrane region" description="Helical" evidence="1">
    <location>
        <begin position="42"/>
        <end position="60"/>
    </location>
</feature>
<dbReference type="InterPro" id="IPR052734">
    <property type="entry name" value="Nod_factor_acetyltransferase"/>
</dbReference>
<keyword evidence="1" id="KW-0472">Membrane</keyword>
<feature type="transmembrane region" description="Helical" evidence="1">
    <location>
        <begin position="264"/>
        <end position="285"/>
    </location>
</feature>
<evidence type="ECO:0000313" key="3">
    <source>
        <dbReference type="EMBL" id="RJT80905.1"/>
    </source>
</evidence>
<feature type="transmembrane region" description="Helical" evidence="1">
    <location>
        <begin position="81"/>
        <end position="102"/>
    </location>
</feature>
<accession>A0A3A5M954</accession>
<comment type="caution">
    <text evidence="3">The sequence shown here is derived from an EMBL/GenBank/DDBJ whole genome shotgun (WGS) entry which is preliminary data.</text>
</comment>
<dbReference type="Proteomes" id="UP000272560">
    <property type="component" value="Unassembled WGS sequence"/>
</dbReference>
<dbReference type="InterPro" id="IPR002656">
    <property type="entry name" value="Acyl_transf_3_dom"/>
</dbReference>
<dbReference type="PANTHER" id="PTHR37312:SF1">
    <property type="entry name" value="MEMBRANE-BOUND ACYLTRANSFERASE YKRP-RELATED"/>
    <property type="match status" value="1"/>
</dbReference>
<keyword evidence="1" id="KW-0812">Transmembrane</keyword>
<protein>
    <submittedName>
        <fullName evidence="3">Acyltransferase</fullName>
    </submittedName>
</protein>
<sequence>MALLARADKGTSQRSGAIDFIRVLGIVAVVAGHVWSSDLVRNLLYTWHVPLFFFLSGYFWRLGRTAKDEVVKRGRTLGLPYAAWFAIIGIPYVIELLVSGNFGLGSFLRPLYGGSVAGRPFTTFWFVSVLFFTAILYRAVTKLPIAIQAVVAAVGLGAGYLVGDVLAKTPLAIGSALPCLSFMLIGTVASRLHPRLRWRPLLGLGLLSGGFALVWGGISTPLDMKGGDFGTPFVSMIVACAISFGLVLLAGFAFQSVPLAVSRLFTRLAASGFAAVLAHPAILWLLQTPADGTWIEFWIALVIPWAVGLIALQTPLSVWLTGQDRAIRQ</sequence>
<proteinExistence type="predicted"/>
<keyword evidence="3" id="KW-0012">Acyltransferase</keyword>
<feature type="transmembrane region" description="Helical" evidence="1">
    <location>
        <begin position="230"/>
        <end position="252"/>
    </location>
</feature>
<dbReference type="GO" id="GO:0016747">
    <property type="term" value="F:acyltransferase activity, transferring groups other than amino-acyl groups"/>
    <property type="evidence" value="ECO:0007669"/>
    <property type="project" value="InterPro"/>
</dbReference>
<reference evidence="3 4" key="1">
    <citation type="submission" date="2018-09" db="EMBL/GenBank/DDBJ databases">
        <title>Novel species of Arthrobacter.</title>
        <authorList>
            <person name="Liu Q."/>
            <person name="Xin Y.-H."/>
        </authorList>
    </citation>
    <scope>NUCLEOTIDE SEQUENCE [LARGE SCALE GENOMIC DNA]</scope>
    <source>
        <strain evidence="3 4">Hz2</strain>
    </source>
</reference>
<dbReference type="RefSeq" id="WP_120148251.1">
    <property type="nucleotide sequence ID" value="NZ_QZVT01000003.1"/>
</dbReference>
<dbReference type="EMBL" id="QZVT01000003">
    <property type="protein sequence ID" value="RJT80905.1"/>
    <property type="molecule type" value="Genomic_DNA"/>
</dbReference>
<feature type="transmembrane region" description="Helical" evidence="1">
    <location>
        <begin position="201"/>
        <end position="218"/>
    </location>
</feature>
<dbReference type="Pfam" id="PF01757">
    <property type="entry name" value="Acyl_transf_3"/>
    <property type="match status" value="1"/>
</dbReference>
<keyword evidence="4" id="KW-1185">Reference proteome</keyword>
<feature type="transmembrane region" description="Helical" evidence="1">
    <location>
        <begin position="169"/>
        <end position="189"/>
    </location>
</feature>
<name>A0A3A5M954_9MICC</name>
<organism evidence="3 4">
    <name type="scientific">Arthrobacter cheniae</name>
    <dbReference type="NCBI Taxonomy" id="1258888"/>
    <lineage>
        <taxon>Bacteria</taxon>
        <taxon>Bacillati</taxon>
        <taxon>Actinomycetota</taxon>
        <taxon>Actinomycetes</taxon>
        <taxon>Micrococcales</taxon>
        <taxon>Micrococcaceae</taxon>
        <taxon>Arthrobacter</taxon>
    </lineage>
</organism>
<evidence type="ECO:0000256" key="1">
    <source>
        <dbReference type="SAM" id="Phobius"/>
    </source>
</evidence>
<dbReference type="AlphaFoldDB" id="A0A3A5M954"/>
<evidence type="ECO:0000259" key="2">
    <source>
        <dbReference type="Pfam" id="PF01757"/>
    </source>
</evidence>